<evidence type="ECO:0000259" key="1">
    <source>
        <dbReference type="Pfam" id="PF22924"/>
    </source>
</evidence>
<dbReference type="GO" id="GO:0071949">
    <property type="term" value="F:FAD binding"/>
    <property type="evidence" value="ECO:0007669"/>
    <property type="project" value="InterPro"/>
</dbReference>
<dbReference type="InterPro" id="IPR055060">
    <property type="entry name" value="ACOX_C_alpha1"/>
</dbReference>
<organism evidence="2 3">
    <name type="scientific">Penicillium malachiteum</name>
    <dbReference type="NCBI Taxonomy" id="1324776"/>
    <lineage>
        <taxon>Eukaryota</taxon>
        <taxon>Fungi</taxon>
        <taxon>Dikarya</taxon>
        <taxon>Ascomycota</taxon>
        <taxon>Pezizomycotina</taxon>
        <taxon>Eurotiomycetes</taxon>
        <taxon>Eurotiomycetidae</taxon>
        <taxon>Eurotiales</taxon>
        <taxon>Aspergillaceae</taxon>
        <taxon>Penicillium</taxon>
    </lineage>
</organism>
<reference evidence="2" key="2">
    <citation type="submission" date="2023-01" db="EMBL/GenBank/DDBJ databases">
        <authorList>
            <person name="Petersen C."/>
        </authorList>
    </citation>
    <scope>NUCLEOTIDE SEQUENCE</scope>
    <source>
        <strain evidence="2">IBT 17514</strain>
    </source>
</reference>
<accession>A0AAD6MQZ8</accession>
<protein>
    <submittedName>
        <fullName evidence="2">Acyl-CoA dehydrogenase/oxidase</fullName>
    </submittedName>
</protein>
<dbReference type="AlphaFoldDB" id="A0AAD6MQZ8"/>
<dbReference type="Proteomes" id="UP001215712">
    <property type="component" value="Unassembled WGS sequence"/>
</dbReference>
<dbReference type="InterPro" id="IPR012258">
    <property type="entry name" value="Acyl-CoA_oxidase"/>
</dbReference>
<dbReference type="Gene3D" id="2.40.110.10">
    <property type="entry name" value="Butyryl-CoA Dehydrogenase, subunit A, domain 2"/>
    <property type="match status" value="1"/>
</dbReference>
<evidence type="ECO:0000313" key="2">
    <source>
        <dbReference type="EMBL" id="KAJ5704134.1"/>
    </source>
</evidence>
<dbReference type="GO" id="GO:0033540">
    <property type="term" value="P:fatty acid beta-oxidation using acyl-CoA oxidase"/>
    <property type="evidence" value="ECO:0007669"/>
    <property type="project" value="TreeGrafter"/>
</dbReference>
<proteinExistence type="predicted"/>
<dbReference type="Gene3D" id="1.20.140.10">
    <property type="entry name" value="Butyryl-CoA Dehydrogenase, subunit A, domain 3"/>
    <property type="match status" value="1"/>
</dbReference>
<dbReference type="GO" id="GO:0005777">
    <property type="term" value="C:peroxisome"/>
    <property type="evidence" value="ECO:0007669"/>
    <property type="project" value="InterPro"/>
</dbReference>
<dbReference type="PANTHER" id="PTHR10909">
    <property type="entry name" value="ELECTRON TRANSPORT OXIDOREDUCTASE"/>
    <property type="match status" value="1"/>
</dbReference>
<dbReference type="SUPFAM" id="SSF47203">
    <property type="entry name" value="Acyl-CoA dehydrogenase C-terminal domain-like"/>
    <property type="match status" value="1"/>
</dbReference>
<dbReference type="GO" id="GO:0005504">
    <property type="term" value="F:fatty acid binding"/>
    <property type="evidence" value="ECO:0007669"/>
    <property type="project" value="TreeGrafter"/>
</dbReference>
<dbReference type="InterPro" id="IPR046373">
    <property type="entry name" value="Acyl-CoA_Oxase/DH_mid-dom_sf"/>
</dbReference>
<dbReference type="GO" id="GO:0055088">
    <property type="term" value="P:lipid homeostasis"/>
    <property type="evidence" value="ECO:0007669"/>
    <property type="project" value="TreeGrafter"/>
</dbReference>
<dbReference type="InterPro" id="IPR036250">
    <property type="entry name" value="AcylCo_DH-like_C"/>
</dbReference>
<sequence>MSDISHRLARMELFKTPTRDLSEDEQLILGYEHARASAQEFGLTIDDIIHLTPKFWNYHQELIHTIAMPAFVLVTIQYNLVAGTIGRYITKRPDLWGLLNSIVKFEVSAQFLLTEIGHGLDAKNLETTATMLPDGGFDLHSPTMRAAKFMPPTTPIPNFPKVAVVFARLIVSGDDHGIRPFIVWLNDGNEMSKGVTSRRLPNRTGSSPLDHSVTTFDHVKLPASALLGSVKKPTNMRDQFLHLIQRVAVGTLALSTVLIPTMKRAVNVAGTYSMRRSIQVNDKNAEPTPIISFRTQQRPILHTLAQIAVFEPLIQVAIDTFMEYIPEPAIQSAIATIVKAVLVSSSQRSLFELSERCGAQGLFGYNHIIQNQLEARGISIAEGDIQVLSIRLAAELLLGRYEIPPAQDETSLLARHEAGLFDECRMALMNIKGHRNVEFNNAILLGHRMAFEAASNAGIDPDLLALYEAGVILQDSSWYVQYPGITREEQFERESRALSACLPKLEQLLDGTGAKEFVTAPILSDDAWAEFLSELKTFEPASGWSNFMPRIPLRSML</sequence>
<dbReference type="PANTHER" id="PTHR10909:SF382">
    <property type="entry name" value="ACYL-COENZYME A OXIDASE"/>
    <property type="match status" value="1"/>
</dbReference>
<dbReference type="Pfam" id="PF22924">
    <property type="entry name" value="ACOX_C_alpha1"/>
    <property type="match status" value="1"/>
</dbReference>
<comment type="caution">
    <text evidence="2">The sequence shown here is derived from an EMBL/GenBank/DDBJ whole genome shotgun (WGS) entry which is preliminary data.</text>
</comment>
<name>A0AAD6MQZ8_9EURO</name>
<dbReference type="InterPro" id="IPR009100">
    <property type="entry name" value="AcylCoA_DH/oxidase_NM_dom_sf"/>
</dbReference>
<feature type="domain" description="Acyl-CoA oxidase C-alpha1" evidence="1">
    <location>
        <begin position="261"/>
        <end position="396"/>
    </location>
</feature>
<reference evidence="2" key="1">
    <citation type="journal article" date="2023" name="IMA Fungus">
        <title>Comparative genomic study of the Penicillium genus elucidates a diverse pangenome and 15 lateral gene transfer events.</title>
        <authorList>
            <person name="Petersen C."/>
            <person name="Sorensen T."/>
            <person name="Nielsen M.R."/>
            <person name="Sondergaard T.E."/>
            <person name="Sorensen J.L."/>
            <person name="Fitzpatrick D.A."/>
            <person name="Frisvad J.C."/>
            <person name="Nielsen K.L."/>
        </authorList>
    </citation>
    <scope>NUCLEOTIDE SEQUENCE</scope>
    <source>
        <strain evidence="2">IBT 17514</strain>
    </source>
</reference>
<gene>
    <name evidence="2" type="ORF">N7493_011272</name>
</gene>
<evidence type="ECO:0000313" key="3">
    <source>
        <dbReference type="Proteomes" id="UP001215712"/>
    </source>
</evidence>
<dbReference type="SUPFAM" id="SSF56645">
    <property type="entry name" value="Acyl-CoA dehydrogenase NM domain-like"/>
    <property type="match status" value="1"/>
</dbReference>
<dbReference type="EMBL" id="JAQJAN010000020">
    <property type="protein sequence ID" value="KAJ5704134.1"/>
    <property type="molecule type" value="Genomic_DNA"/>
</dbReference>
<keyword evidence="3" id="KW-1185">Reference proteome</keyword>
<dbReference type="GO" id="GO:0003997">
    <property type="term" value="F:acyl-CoA oxidase activity"/>
    <property type="evidence" value="ECO:0007669"/>
    <property type="project" value="InterPro"/>
</dbReference>